<dbReference type="EMBL" id="JBBHLI010000002">
    <property type="protein sequence ID" value="MEK9500386.1"/>
    <property type="molecule type" value="Genomic_DNA"/>
</dbReference>
<evidence type="ECO:0000256" key="1">
    <source>
        <dbReference type="SAM" id="MobiDB-lite"/>
    </source>
</evidence>
<organism evidence="4 5">
    <name type="scientific">Gaopeijia maritima</name>
    <dbReference type="NCBI Taxonomy" id="3119007"/>
    <lineage>
        <taxon>Bacteria</taxon>
        <taxon>Pseudomonadati</taxon>
        <taxon>Gemmatimonadota</taxon>
        <taxon>Longimicrobiia</taxon>
        <taxon>Gaopeijiales</taxon>
        <taxon>Gaopeijiaceae</taxon>
        <taxon>Gaopeijia</taxon>
    </lineage>
</organism>
<evidence type="ECO:0000313" key="5">
    <source>
        <dbReference type="Proteomes" id="UP001484239"/>
    </source>
</evidence>
<feature type="chain" id="PRO_5045649094" evidence="2">
    <location>
        <begin position="23"/>
        <end position="610"/>
    </location>
</feature>
<dbReference type="Proteomes" id="UP001484239">
    <property type="component" value="Unassembled WGS sequence"/>
</dbReference>
<sequence length="610" mass="65366">MRLLRSALFGALALLVGAAPLAADVVRVVIERRTLVWDGYELLQARLHFVFDPDDPADAAVVDLALAPRNADGLVEAQAVVWVLQPVEAQRRRGLAWIDVDALGVGPAAPLFDAARRGSPLPDAGPGDGLLLDEGLTLIQIAAEGSGVPRVSSPGGGPVSARDPDGAELIGWVRERWQVSEAVERLPLNGADGWHYPVMMPEAPVHRLFEGPPGAEPTDAIPDGDWRFVPAGAGDARAVERDGGFEAGRVYELVYRAREPRVQGLVLAVLRDVMAYARYGVRSEFAADRGIAFGSGVGGRLLREFLYGGFNDAGGRIAFDALWMHGAGAGRGDLNRRFARPGQSHHLVDLFPFTLESQFDPVTGLDEGLLPREPEGSRPRTIISHAGADYHARAASLTHTAVDGLSDRPPPEGHRAYHLSGEGTDARPAIRALARAAVHWVIDDRAMPPSQLPSVGAGTLVRPSAVAHAFAAEPPPAARLVYREDPGPRFRTAGIADRLDPERGAAFPVLVPQVDGAGNPLGGVRPVELRVPLLTYRPGGRPTPLPETRTEADPRPDLQSLYGSEAGFLARVRAAAEALLREGFLLERDRTAVISAARDRWQRLVSPPVR</sequence>
<comment type="caution">
    <text evidence="4">The sequence shown here is derived from an EMBL/GenBank/DDBJ whole genome shotgun (WGS) entry which is preliminary data.</text>
</comment>
<protein>
    <submittedName>
        <fullName evidence="4">Alpha/beta hydrolase domain-containing protein</fullName>
    </submittedName>
</protein>
<feature type="signal peptide" evidence="2">
    <location>
        <begin position="1"/>
        <end position="22"/>
    </location>
</feature>
<evidence type="ECO:0000256" key="2">
    <source>
        <dbReference type="SAM" id="SignalP"/>
    </source>
</evidence>
<feature type="region of interest" description="Disordered" evidence="1">
    <location>
        <begin position="538"/>
        <end position="557"/>
    </location>
</feature>
<dbReference type="GO" id="GO:0016787">
    <property type="term" value="F:hydrolase activity"/>
    <property type="evidence" value="ECO:0007669"/>
    <property type="project" value="UniProtKB-KW"/>
</dbReference>
<gene>
    <name evidence="4" type="ORF">WI372_05305</name>
</gene>
<proteinExistence type="predicted"/>
<keyword evidence="2" id="KW-0732">Signal</keyword>
<dbReference type="InterPro" id="IPR045394">
    <property type="entry name" value="Abhydrolase_dom"/>
</dbReference>
<reference evidence="4 5" key="1">
    <citation type="submission" date="2024-02" db="EMBL/GenBank/DDBJ databases">
        <title>A novel Gemmatimonadota bacterium.</title>
        <authorList>
            <person name="Du Z.-J."/>
            <person name="Ye Y.-Q."/>
        </authorList>
    </citation>
    <scope>NUCLEOTIDE SEQUENCE [LARGE SCALE GENOMIC DNA]</scope>
    <source>
        <strain evidence="4 5">DH-20</strain>
    </source>
</reference>
<accession>A0ABU9E6K3</accession>
<feature type="domain" description="Alpha/beta hydrolase" evidence="3">
    <location>
        <begin position="263"/>
        <end position="594"/>
    </location>
</feature>
<evidence type="ECO:0000259" key="3">
    <source>
        <dbReference type="Pfam" id="PF20091"/>
    </source>
</evidence>
<dbReference type="RefSeq" id="WP_405275006.1">
    <property type="nucleotide sequence ID" value="NZ_CP144380.1"/>
</dbReference>
<dbReference type="Pfam" id="PF20091">
    <property type="entry name" value="Abhydrolase_10"/>
    <property type="match status" value="1"/>
</dbReference>
<keyword evidence="5" id="KW-1185">Reference proteome</keyword>
<evidence type="ECO:0000313" key="4">
    <source>
        <dbReference type="EMBL" id="MEK9500386.1"/>
    </source>
</evidence>
<name>A0ABU9E6K3_9BACT</name>
<keyword evidence="4" id="KW-0378">Hydrolase</keyword>